<accession>A0A139HC44</accession>
<dbReference type="PRINTS" id="PR00420">
    <property type="entry name" value="RNGMNOXGNASE"/>
</dbReference>
<comment type="caution">
    <text evidence="6">The sequence shown here is derived from an EMBL/GenBank/DDBJ whole genome shotgun (WGS) entry which is preliminary data.</text>
</comment>
<evidence type="ECO:0008006" key="8">
    <source>
        <dbReference type="Google" id="ProtNLM"/>
    </source>
</evidence>
<dbReference type="SUPFAM" id="SSF54373">
    <property type="entry name" value="FAD-linked reductases, C-terminal domain"/>
    <property type="match status" value="1"/>
</dbReference>
<evidence type="ECO:0000313" key="6">
    <source>
        <dbReference type="EMBL" id="KXT00024.1"/>
    </source>
</evidence>
<dbReference type="InterPro" id="IPR011008">
    <property type="entry name" value="Dimeric_a/b-barrel"/>
</dbReference>
<evidence type="ECO:0000313" key="7">
    <source>
        <dbReference type="Proteomes" id="UP000070133"/>
    </source>
</evidence>
<proteinExistence type="predicted"/>
<evidence type="ECO:0000259" key="5">
    <source>
        <dbReference type="Pfam" id="PF03795"/>
    </source>
</evidence>
<dbReference type="GO" id="GO:0071949">
    <property type="term" value="F:FAD binding"/>
    <property type="evidence" value="ECO:0007669"/>
    <property type="project" value="InterPro"/>
</dbReference>
<evidence type="ECO:0000256" key="1">
    <source>
        <dbReference type="ARBA" id="ARBA00022630"/>
    </source>
</evidence>
<dbReference type="PANTHER" id="PTHR46720:SF3">
    <property type="entry name" value="FAD-BINDING DOMAIN-CONTAINING PROTEIN-RELATED"/>
    <property type="match status" value="1"/>
</dbReference>
<dbReference type="Pfam" id="PF01494">
    <property type="entry name" value="FAD_binding_3"/>
    <property type="match status" value="1"/>
</dbReference>
<dbReference type="EMBL" id="LFZN01000081">
    <property type="protein sequence ID" value="KXT00024.1"/>
    <property type="molecule type" value="Genomic_DNA"/>
</dbReference>
<dbReference type="AlphaFoldDB" id="A0A139HC44"/>
<dbReference type="InterPro" id="IPR002938">
    <property type="entry name" value="FAD-bd"/>
</dbReference>
<dbReference type="Gene3D" id="3.50.50.60">
    <property type="entry name" value="FAD/NAD(P)-binding domain"/>
    <property type="match status" value="1"/>
</dbReference>
<organism evidence="6 7">
    <name type="scientific">Pseudocercospora eumusae</name>
    <dbReference type="NCBI Taxonomy" id="321146"/>
    <lineage>
        <taxon>Eukaryota</taxon>
        <taxon>Fungi</taxon>
        <taxon>Dikarya</taxon>
        <taxon>Ascomycota</taxon>
        <taxon>Pezizomycotina</taxon>
        <taxon>Dothideomycetes</taxon>
        <taxon>Dothideomycetidae</taxon>
        <taxon>Mycosphaerellales</taxon>
        <taxon>Mycosphaerellaceae</taxon>
        <taxon>Pseudocercospora</taxon>
    </lineage>
</organism>
<sequence length="566" mass="62004">MHTEVPFEVAIVGGGIVGATLAAGLLHRNIKFTIFEQARQIGEIGVGIGFTANTVRCMQKMNPEIVTCLRDAGAVPNDAFRYLDGYTQLDPSDSTIQEPLYMLDAGPMGWETVRRDLFLMQLVKRLPPDRIQLNKRLVHVERDGAGGKVALSFADGSTYSADALISCDGLKSMTRKLLLGGDDPASYPQYTHKAAYRTLLPKSKVEEAVGEYKASKLHFHLGPGAHVLHYPVNSTTIGAAVYVHDPNDWPLGSPLTAQGVREDVLEAVKGWSEPIQRLVALFPEKLEKWALFDMYEYPLRQYNWGRVALAGDAAHASSPHHGAGASFGIEDGLVLCTLLEEASVAVTAGQIHRHKALELAFQTYDEIRRTRTQWLVNSARRTCSLYQQEEWGDLSRKVFAQTCFEEVRDRSFKIWHFDSAQMVRETVDNYAARLHKERGACNGNGNGHINTNTNGSAAAPAKVDWLVQIPDHANVQEIRASKLSAHMSNAQEQLAKGKLIMGGPSLSTTGPQRVVTGSIQVIRAESAEECLGVLAQDPYAQAGVWNLSAATVQPMRVGVVKQPSGV</sequence>
<dbReference type="InterPro" id="IPR036188">
    <property type="entry name" value="FAD/NAD-bd_sf"/>
</dbReference>
<dbReference type="Gene3D" id="3.30.70.1060">
    <property type="entry name" value="Dimeric alpha+beta barrel"/>
    <property type="match status" value="1"/>
</dbReference>
<dbReference type="STRING" id="321146.A0A139HC44"/>
<gene>
    <name evidence="6" type="ORF">AC578_4845</name>
</gene>
<dbReference type="SUPFAM" id="SSF54909">
    <property type="entry name" value="Dimeric alpha+beta barrel"/>
    <property type="match status" value="1"/>
</dbReference>
<evidence type="ECO:0000259" key="4">
    <source>
        <dbReference type="Pfam" id="PF01494"/>
    </source>
</evidence>
<reference evidence="6 7" key="1">
    <citation type="submission" date="2015-07" db="EMBL/GenBank/DDBJ databases">
        <title>Comparative genomics of the Sigatoka disease complex on banana suggests a link between parallel evolutionary changes in Pseudocercospora fijiensis and Pseudocercospora eumusae and increased virulence on the banana host.</title>
        <authorList>
            <person name="Chang T.-C."/>
            <person name="Salvucci A."/>
            <person name="Crous P.W."/>
            <person name="Stergiopoulos I."/>
        </authorList>
    </citation>
    <scope>NUCLEOTIDE SEQUENCE [LARGE SCALE GENOMIC DNA]</scope>
    <source>
        <strain evidence="6 7">CBS 114824</strain>
    </source>
</reference>
<dbReference type="OrthoDB" id="10021397at2759"/>
<protein>
    <recommendedName>
        <fullName evidence="8">FAD-binding domain-containing protein</fullName>
    </recommendedName>
</protein>
<name>A0A139HC44_9PEZI</name>
<dbReference type="SUPFAM" id="SSF51905">
    <property type="entry name" value="FAD/NAD(P)-binding domain"/>
    <property type="match status" value="1"/>
</dbReference>
<keyword evidence="7" id="KW-1185">Reference proteome</keyword>
<keyword evidence="2" id="KW-0274">FAD</keyword>
<keyword evidence="3" id="KW-0560">Oxidoreductase</keyword>
<dbReference type="InterPro" id="IPR005545">
    <property type="entry name" value="YCII"/>
</dbReference>
<feature type="domain" description="YCII-related" evidence="5">
    <location>
        <begin position="465"/>
        <end position="546"/>
    </location>
</feature>
<evidence type="ECO:0000256" key="3">
    <source>
        <dbReference type="ARBA" id="ARBA00023002"/>
    </source>
</evidence>
<feature type="domain" description="FAD-binding" evidence="4">
    <location>
        <begin position="8"/>
        <end position="342"/>
    </location>
</feature>
<dbReference type="PANTHER" id="PTHR46720">
    <property type="entry name" value="HYDROXYLASE, PUTATIVE (AFU_ORTHOLOGUE AFUA_3G01460)-RELATED"/>
    <property type="match status" value="1"/>
</dbReference>
<dbReference type="InterPro" id="IPR051104">
    <property type="entry name" value="FAD_monoxygenase"/>
</dbReference>
<evidence type="ECO:0000256" key="2">
    <source>
        <dbReference type="ARBA" id="ARBA00022827"/>
    </source>
</evidence>
<dbReference type="Pfam" id="PF03795">
    <property type="entry name" value="YCII"/>
    <property type="match status" value="1"/>
</dbReference>
<dbReference type="Proteomes" id="UP000070133">
    <property type="component" value="Unassembled WGS sequence"/>
</dbReference>
<keyword evidence="1" id="KW-0285">Flavoprotein</keyword>
<dbReference type="GO" id="GO:0016491">
    <property type="term" value="F:oxidoreductase activity"/>
    <property type="evidence" value="ECO:0007669"/>
    <property type="project" value="UniProtKB-KW"/>
</dbReference>
<dbReference type="GO" id="GO:0044550">
    <property type="term" value="P:secondary metabolite biosynthetic process"/>
    <property type="evidence" value="ECO:0007669"/>
    <property type="project" value="TreeGrafter"/>
</dbReference>